<evidence type="ECO:0000259" key="2">
    <source>
        <dbReference type="Pfam" id="PF04909"/>
    </source>
</evidence>
<dbReference type="SUPFAM" id="SSF51556">
    <property type="entry name" value="Metallo-dependent hydrolases"/>
    <property type="match status" value="1"/>
</dbReference>
<dbReference type="InterPro" id="IPR032466">
    <property type="entry name" value="Metal_Hydrolase"/>
</dbReference>
<evidence type="ECO:0000313" key="4">
    <source>
        <dbReference type="Proteomes" id="UP000658690"/>
    </source>
</evidence>
<gene>
    <name evidence="3" type="ORF">GC102_36750</name>
</gene>
<dbReference type="PANTHER" id="PTHR43569:SF2">
    <property type="entry name" value="AMIDOHYDROLASE-RELATED DOMAIN-CONTAINING PROTEIN"/>
    <property type="match status" value="1"/>
</dbReference>
<dbReference type="PANTHER" id="PTHR43569">
    <property type="entry name" value="AMIDOHYDROLASE"/>
    <property type="match status" value="1"/>
</dbReference>
<evidence type="ECO:0000256" key="1">
    <source>
        <dbReference type="ARBA" id="ARBA00038310"/>
    </source>
</evidence>
<dbReference type="Proteomes" id="UP000658690">
    <property type="component" value="Unassembled WGS sequence"/>
</dbReference>
<dbReference type="InterPro" id="IPR052350">
    <property type="entry name" value="Metallo-dep_Lactonases"/>
</dbReference>
<organism evidence="3 4">
    <name type="scientific">Paenibacillus germinis</name>
    <dbReference type="NCBI Taxonomy" id="2654979"/>
    <lineage>
        <taxon>Bacteria</taxon>
        <taxon>Bacillati</taxon>
        <taxon>Bacillota</taxon>
        <taxon>Bacilli</taxon>
        <taxon>Bacillales</taxon>
        <taxon>Paenibacillaceae</taxon>
        <taxon>Paenibacillus</taxon>
    </lineage>
</organism>
<feature type="domain" description="Amidohydrolase-related" evidence="2">
    <location>
        <begin position="4"/>
        <end position="277"/>
    </location>
</feature>
<dbReference type="RefSeq" id="WP_171693942.1">
    <property type="nucleotide sequence ID" value="NZ_WHOC01000190.1"/>
</dbReference>
<comment type="caution">
    <text evidence="3">The sequence shown here is derived from an EMBL/GenBank/DDBJ whole genome shotgun (WGS) entry which is preliminary data.</text>
</comment>
<dbReference type="Pfam" id="PF04909">
    <property type="entry name" value="Amidohydro_2"/>
    <property type="match status" value="1"/>
</dbReference>
<reference evidence="3 4" key="1">
    <citation type="submission" date="2019-10" db="EMBL/GenBank/DDBJ databases">
        <title>Description of Paenibacillus choica sp. nov.</title>
        <authorList>
            <person name="Carlier A."/>
            <person name="Qi S."/>
        </authorList>
    </citation>
    <scope>NUCLEOTIDE SEQUENCE [LARGE SCALE GENOMIC DNA]</scope>
    <source>
        <strain evidence="3 4">LMG 31460</strain>
    </source>
</reference>
<dbReference type="InterPro" id="IPR006680">
    <property type="entry name" value="Amidohydro-rel"/>
</dbReference>
<dbReference type="Gene3D" id="3.20.20.140">
    <property type="entry name" value="Metal-dependent hydrolases"/>
    <property type="match status" value="1"/>
</dbReference>
<keyword evidence="4" id="KW-1185">Reference proteome</keyword>
<proteinExistence type="inferred from homology"/>
<comment type="similarity">
    <text evidence="1">Belongs to the metallo-dependent hydrolases superfamily.</text>
</comment>
<sequence length="283" mass="32537">MQRIDAHQHYWLIERGDYGWITPKLPILCRDFLPEHLAPHLAAHSLSGSIVVQAAPTLEETEYLLSLAQEDESILGVVGWLDLNDPNHYCYFEQFQAQPKFVGFRVMIQEMADAREILAPHFMEALQKYVSLDIPIDLLLRSDQLESLISLVDRVPDLRGVIDHIAKPRIAEGQLEPWHSQMKRLAEHPNIHVKLSGMVTEAKHHGWEQKDFTTYIQSILEMFGAERVMFGSDWPVCLLSADYDQVMEILLNAIPQHWGETERAQLFGGNAERFYKLKLGESQ</sequence>
<protein>
    <submittedName>
        <fullName evidence="3">Amidohydrolase family protein</fullName>
    </submittedName>
</protein>
<accession>A0ABX1ZGX9</accession>
<evidence type="ECO:0000313" key="3">
    <source>
        <dbReference type="EMBL" id="NOU91238.1"/>
    </source>
</evidence>
<name>A0ABX1ZGX9_9BACL</name>
<dbReference type="EMBL" id="WHOC01000190">
    <property type="protein sequence ID" value="NOU91238.1"/>
    <property type="molecule type" value="Genomic_DNA"/>
</dbReference>